<dbReference type="EMBL" id="JASBWS010000096">
    <property type="protein sequence ID" value="KAJ9098083.1"/>
    <property type="molecule type" value="Genomic_DNA"/>
</dbReference>
<keyword evidence="2" id="KW-1185">Reference proteome</keyword>
<name>A0ACC2VG22_9TREE</name>
<organism evidence="1 2">
    <name type="scientific">Naganishia adeliensis</name>
    <dbReference type="NCBI Taxonomy" id="92952"/>
    <lineage>
        <taxon>Eukaryota</taxon>
        <taxon>Fungi</taxon>
        <taxon>Dikarya</taxon>
        <taxon>Basidiomycota</taxon>
        <taxon>Agaricomycotina</taxon>
        <taxon>Tremellomycetes</taxon>
        <taxon>Filobasidiales</taxon>
        <taxon>Filobasidiaceae</taxon>
        <taxon>Naganishia</taxon>
    </lineage>
</organism>
<accession>A0ACC2VG22</accession>
<gene>
    <name evidence="1" type="ORF">QFC20_006031</name>
</gene>
<dbReference type="Proteomes" id="UP001230649">
    <property type="component" value="Unassembled WGS sequence"/>
</dbReference>
<sequence length="561" mass="62841">MAETAMIASNADSRVIAQNELRTARRLLEGMARRSIGRTARMRTEKGRHSIERTGPLTNGGKYLISRTSRLMEKEQYKGEAKAFKSDKGSYDRSHVPRSHETSKGYTRNDRPYGQFRRGNEEGGEADPATSKKPVELEKRLRIRPGTSPYDASVHLNNYIRNSRNPKTHGSNETAGADYLETAEEILKTAPKESVNVAVWNVLLSGFAKERKYQRMFKAFNDMKKRGIRPSSRTYAIMLDNYPSSFDSPAKTLSRATLLYDQAQEHVQDVLDKIAEAKESEGYELSSDRPSKRIQPDEDAEESKEEKAHLSIDAYTSGNAIAPTNAYLAQMSHFSRFDEVKRVFEAMPKDGPRAPDGKTYTILFEANMAFAAKQRSSEVSPEVITEESGKSSTAPSKDTQETLFDPIALWKEIVDRDTLIRQKIGKGSGQAKPAGRTGPRLMDEQQAPLLDDRLVITALRCFMSGPMEQRTFALDEIVPSIYNLSAPGRSTYFTAFTPSNSARFEISERAVETILKLCLAAGRAREGVHYAEQILNMPKAFTDQLSLTHYNAILALYSKAE</sequence>
<proteinExistence type="predicted"/>
<evidence type="ECO:0000313" key="2">
    <source>
        <dbReference type="Proteomes" id="UP001230649"/>
    </source>
</evidence>
<evidence type="ECO:0000313" key="1">
    <source>
        <dbReference type="EMBL" id="KAJ9098083.1"/>
    </source>
</evidence>
<reference evidence="1" key="1">
    <citation type="submission" date="2023-04" db="EMBL/GenBank/DDBJ databases">
        <title>Draft Genome sequencing of Naganishia species isolated from polar environments using Oxford Nanopore Technology.</title>
        <authorList>
            <person name="Leo P."/>
            <person name="Venkateswaran K."/>
        </authorList>
    </citation>
    <scope>NUCLEOTIDE SEQUENCE</scope>
    <source>
        <strain evidence="1">MNA-CCFEE 5262</strain>
    </source>
</reference>
<comment type="caution">
    <text evidence="1">The sequence shown here is derived from an EMBL/GenBank/DDBJ whole genome shotgun (WGS) entry which is preliminary data.</text>
</comment>
<protein>
    <submittedName>
        <fullName evidence="1">Uncharacterized protein</fullName>
    </submittedName>
</protein>